<gene>
    <name evidence="1" type="ORF">ACFYKT_03595</name>
</gene>
<evidence type="ECO:0000313" key="2">
    <source>
        <dbReference type="Proteomes" id="UP001601058"/>
    </source>
</evidence>
<evidence type="ECO:0008006" key="3">
    <source>
        <dbReference type="Google" id="ProtNLM"/>
    </source>
</evidence>
<dbReference type="Proteomes" id="UP001601058">
    <property type="component" value="Unassembled WGS sequence"/>
</dbReference>
<organism evidence="1 2">
    <name type="scientific">Cytobacillus mangrovibacter</name>
    <dbReference type="NCBI Taxonomy" id="3299024"/>
    <lineage>
        <taxon>Bacteria</taxon>
        <taxon>Bacillati</taxon>
        <taxon>Bacillota</taxon>
        <taxon>Bacilli</taxon>
        <taxon>Bacillales</taxon>
        <taxon>Bacillaceae</taxon>
        <taxon>Cytobacillus</taxon>
    </lineage>
</organism>
<sequence length="65" mass="7481">MSRILSVLMIGLGGYFVFQYRYRVMNVLFKNPFLRRIAVSSFMGIPGVRDRMMKMVFPPGATGMK</sequence>
<protein>
    <recommendedName>
        <fullName evidence="3">Sodium:proton antiporter</fullName>
    </recommendedName>
</protein>
<accession>A0ABW6JU83</accession>
<dbReference type="EMBL" id="JBIACJ010000002">
    <property type="protein sequence ID" value="MFE8695441.1"/>
    <property type="molecule type" value="Genomic_DNA"/>
</dbReference>
<keyword evidence="2" id="KW-1185">Reference proteome</keyword>
<evidence type="ECO:0000313" key="1">
    <source>
        <dbReference type="EMBL" id="MFE8695441.1"/>
    </source>
</evidence>
<reference evidence="1 2" key="1">
    <citation type="submission" date="2024-08" db="EMBL/GenBank/DDBJ databases">
        <title>Two novel Cytobacillus novel species.</title>
        <authorList>
            <person name="Liu G."/>
        </authorList>
    </citation>
    <scope>NUCLEOTIDE SEQUENCE [LARGE SCALE GENOMIC DNA]</scope>
    <source>
        <strain evidence="1 2">FJAT-53684</strain>
    </source>
</reference>
<dbReference type="RefSeq" id="WP_389215570.1">
    <property type="nucleotide sequence ID" value="NZ_JBIACJ010000002.1"/>
</dbReference>
<comment type="caution">
    <text evidence="1">The sequence shown here is derived from an EMBL/GenBank/DDBJ whole genome shotgun (WGS) entry which is preliminary data.</text>
</comment>
<proteinExistence type="predicted"/>
<name>A0ABW6JU83_9BACI</name>